<evidence type="ECO:0000313" key="2">
    <source>
        <dbReference type="Proteomes" id="UP000288024"/>
    </source>
</evidence>
<proteinExistence type="predicted"/>
<dbReference type="Pfam" id="PF10117">
    <property type="entry name" value="McrBC"/>
    <property type="match status" value="1"/>
</dbReference>
<keyword evidence="1" id="KW-0378">Hydrolase</keyword>
<keyword evidence="1" id="KW-0255">Endonuclease</keyword>
<organism evidence="1 2">
    <name type="scientific">Niallia taxi</name>
    <dbReference type="NCBI Taxonomy" id="2499688"/>
    <lineage>
        <taxon>Bacteria</taxon>
        <taxon>Bacillati</taxon>
        <taxon>Bacillota</taxon>
        <taxon>Bacilli</taxon>
        <taxon>Bacillales</taxon>
        <taxon>Bacillaceae</taxon>
        <taxon>Niallia</taxon>
    </lineage>
</organism>
<dbReference type="EMBL" id="RZTZ01000026">
    <property type="protein sequence ID" value="RVT56537.1"/>
    <property type="molecule type" value="Genomic_DNA"/>
</dbReference>
<protein>
    <submittedName>
        <fullName evidence="1">Restriction endonuclease</fullName>
    </submittedName>
</protein>
<reference evidence="1 2" key="1">
    <citation type="submission" date="2019-01" db="EMBL/GenBank/DDBJ databases">
        <title>Bacillus sp. M5HDSG1-1, whole genome shotgun sequence.</title>
        <authorList>
            <person name="Tuo L."/>
        </authorList>
    </citation>
    <scope>NUCLEOTIDE SEQUENCE [LARGE SCALE GENOMIC DNA]</scope>
    <source>
        <strain evidence="1 2">M5HDSG1-1</strain>
    </source>
</reference>
<dbReference type="Proteomes" id="UP000288024">
    <property type="component" value="Unassembled WGS sequence"/>
</dbReference>
<dbReference type="InterPro" id="IPR019292">
    <property type="entry name" value="McrC"/>
</dbReference>
<dbReference type="GO" id="GO:0004519">
    <property type="term" value="F:endonuclease activity"/>
    <property type="evidence" value="ECO:0007669"/>
    <property type="project" value="UniProtKB-KW"/>
</dbReference>
<accession>A0A3S2U6D6</accession>
<evidence type="ECO:0000313" key="1">
    <source>
        <dbReference type="EMBL" id="RVT56537.1"/>
    </source>
</evidence>
<comment type="caution">
    <text evidence="1">The sequence shown here is derived from an EMBL/GenBank/DDBJ whole genome shotgun (WGS) entry which is preliminary data.</text>
</comment>
<sequence length="440" mass="51949">MDKLLEVREYESITCNEDYRNDPHYRYLNKETFTELENFILTFSENQSGDALDFLKIGVRRNVGKVIQAKNFVGLIQMKNGFQVQILPKVTASEMEDTKTTFLRMLRSMKDFPSKVFNDSSLKMDRLNLYEIFINMYIQELRNLMKRGLRSAYLPIEDNLNFFKGKLIVQEQIKNNYAHKERFFVRYDEFEVNRPENRLIKSTLLKLQKLSSSSANIKEIRKLLTAFEMVKPSTNFTKDFSRVVIDRNTKDYEILMSWSRVFLLNQSFTTFSGNTTARALLFPMEKVFESYVAQHLKRVLADLPWEVSTQDKGHYLFNHPKQFALRPDIVITRDDQSTIILDTKWKSLTNQPRQNYGISQADMYQMYAYSKKYQTPEIWLLYPMNEEMKDAEISFESFYQDLGLENKIRLFFVDVTNIDESLGVLRGKLIQGIAVKEQMT</sequence>
<dbReference type="AlphaFoldDB" id="A0A3S2U6D6"/>
<keyword evidence="2" id="KW-1185">Reference proteome</keyword>
<name>A0A3S2U6D6_9BACI</name>
<dbReference type="PANTHER" id="PTHR38733">
    <property type="entry name" value="PROTEIN MCRC"/>
    <property type="match status" value="1"/>
</dbReference>
<gene>
    <name evidence="1" type="ORF">EM808_27245</name>
</gene>
<dbReference type="PANTHER" id="PTHR38733:SF1">
    <property type="entry name" value="TYPE IV METHYL-DIRECTED RESTRICTION ENZYME ECOKMCRBC"/>
    <property type="match status" value="1"/>
</dbReference>
<keyword evidence="1" id="KW-0540">Nuclease</keyword>
<dbReference type="RefSeq" id="WP_127742812.1">
    <property type="nucleotide sequence ID" value="NZ_RZTZ01000026.1"/>
</dbReference>